<dbReference type="Proteomes" id="UP001519460">
    <property type="component" value="Unassembled WGS sequence"/>
</dbReference>
<proteinExistence type="predicted"/>
<evidence type="ECO:0000313" key="1">
    <source>
        <dbReference type="EMBL" id="KAK7487568.1"/>
    </source>
</evidence>
<accession>A0ABD0KK34</accession>
<dbReference type="AlphaFoldDB" id="A0ABD0KK34"/>
<sequence>MKPPHPLATLITITAGVIRATGGGQATEAIFGDVLKKMDLANEAYWLNRHGFSPSLVPRQSPNSFIYPRHAVNIAFLSCAAASFVPQEYFPLSRQRAPSLAKRVLGEGSHLGRSPAAN</sequence>
<protein>
    <submittedName>
        <fullName evidence="1">Uncharacterized protein</fullName>
    </submittedName>
</protein>
<gene>
    <name evidence="1" type="ORF">BaRGS_00021118</name>
</gene>
<name>A0ABD0KK34_9CAEN</name>
<keyword evidence="2" id="KW-1185">Reference proteome</keyword>
<organism evidence="1 2">
    <name type="scientific">Batillaria attramentaria</name>
    <dbReference type="NCBI Taxonomy" id="370345"/>
    <lineage>
        <taxon>Eukaryota</taxon>
        <taxon>Metazoa</taxon>
        <taxon>Spiralia</taxon>
        <taxon>Lophotrochozoa</taxon>
        <taxon>Mollusca</taxon>
        <taxon>Gastropoda</taxon>
        <taxon>Caenogastropoda</taxon>
        <taxon>Sorbeoconcha</taxon>
        <taxon>Cerithioidea</taxon>
        <taxon>Batillariidae</taxon>
        <taxon>Batillaria</taxon>
    </lineage>
</organism>
<reference evidence="1 2" key="1">
    <citation type="journal article" date="2023" name="Sci. Data">
        <title>Genome assembly of the Korean intertidal mud-creeper Batillaria attramentaria.</title>
        <authorList>
            <person name="Patra A.K."/>
            <person name="Ho P.T."/>
            <person name="Jun S."/>
            <person name="Lee S.J."/>
            <person name="Kim Y."/>
            <person name="Won Y.J."/>
        </authorList>
    </citation>
    <scope>NUCLEOTIDE SEQUENCE [LARGE SCALE GENOMIC DNA]</scope>
    <source>
        <strain evidence="1">Wonlab-2016</strain>
    </source>
</reference>
<comment type="caution">
    <text evidence="1">The sequence shown here is derived from an EMBL/GenBank/DDBJ whole genome shotgun (WGS) entry which is preliminary data.</text>
</comment>
<dbReference type="EMBL" id="JACVVK020000162">
    <property type="protein sequence ID" value="KAK7487568.1"/>
    <property type="molecule type" value="Genomic_DNA"/>
</dbReference>
<evidence type="ECO:0000313" key="2">
    <source>
        <dbReference type="Proteomes" id="UP001519460"/>
    </source>
</evidence>